<protein>
    <recommendedName>
        <fullName evidence="4">Adhesin domain-containing protein</fullName>
    </recommendedName>
</protein>
<name>A0ABQ3V310_9CHLR</name>
<evidence type="ECO:0008006" key="4">
    <source>
        <dbReference type="Google" id="ProtNLM"/>
    </source>
</evidence>
<organism evidence="2 3">
    <name type="scientific">Ktedonobacter robiniae</name>
    <dbReference type="NCBI Taxonomy" id="2778365"/>
    <lineage>
        <taxon>Bacteria</taxon>
        <taxon>Bacillati</taxon>
        <taxon>Chloroflexota</taxon>
        <taxon>Ktedonobacteria</taxon>
        <taxon>Ktedonobacterales</taxon>
        <taxon>Ktedonobacteraceae</taxon>
        <taxon>Ktedonobacter</taxon>
    </lineage>
</organism>
<gene>
    <name evidence="2" type="ORF">KSB_80310</name>
</gene>
<comment type="caution">
    <text evidence="2">The sequence shown here is derived from an EMBL/GenBank/DDBJ whole genome shotgun (WGS) entry which is preliminary data.</text>
</comment>
<dbReference type="Proteomes" id="UP000654345">
    <property type="component" value="Unassembled WGS sequence"/>
</dbReference>
<evidence type="ECO:0000256" key="1">
    <source>
        <dbReference type="SAM" id="MobiDB-lite"/>
    </source>
</evidence>
<keyword evidence="3" id="KW-1185">Reference proteome</keyword>
<proteinExistence type="predicted"/>
<reference evidence="2 3" key="1">
    <citation type="journal article" date="2021" name="Int. J. Syst. Evol. Microbiol.">
        <title>Reticulibacter mediterranei gen. nov., sp. nov., within the new family Reticulibacteraceae fam. nov., and Ktedonospora formicarum gen. nov., sp. nov., Ktedonobacter robiniae sp. nov., Dictyobacter formicarum sp. nov. and Dictyobacter arantiisoli sp. nov., belonging to the class Ktedonobacteria.</title>
        <authorList>
            <person name="Yabe S."/>
            <person name="Zheng Y."/>
            <person name="Wang C.M."/>
            <person name="Sakai Y."/>
            <person name="Abe K."/>
            <person name="Yokota A."/>
            <person name="Donadio S."/>
            <person name="Cavaletti L."/>
            <person name="Monciardini P."/>
        </authorList>
    </citation>
    <scope>NUCLEOTIDE SEQUENCE [LARGE SCALE GENOMIC DNA]</scope>
    <source>
        <strain evidence="2 3">SOSP1-30</strain>
    </source>
</reference>
<evidence type="ECO:0000313" key="2">
    <source>
        <dbReference type="EMBL" id="GHO59556.1"/>
    </source>
</evidence>
<feature type="region of interest" description="Disordered" evidence="1">
    <location>
        <begin position="245"/>
        <end position="274"/>
    </location>
</feature>
<evidence type="ECO:0000313" key="3">
    <source>
        <dbReference type="Proteomes" id="UP000654345"/>
    </source>
</evidence>
<dbReference type="RefSeq" id="WP_201375729.1">
    <property type="nucleotide sequence ID" value="NZ_BNJG01000003.1"/>
</dbReference>
<sequence>MCLLFSSYKTACKRLINASVRAGSLLLFMGLLLLLVNACSGDTISHFFYNDQQNVEVSQDMYTVSGRPLISIQSDAATIHIHSGSAQQVIIKGTKHTAHGDTIEANYSQQGNTITITSYINRAETRKEASNLTYSSETTFLELDITTPETSDTNIQDTAGSVTLENLSGQQIVKSEGGSIILNQTTLTRASWIETIAGTVTFDGDVAPQSNITMKTTAGTIEATLSKDDLVDVSVDSMLGQVQNDFDSSSTSPTQSTLHIENTTGSVLVHQRTN</sequence>
<accession>A0ABQ3V310</accession>
<dbReference type="EMBL" id="BNJG01000003">
    <property type="protein sequence ID" value="GHO59556.1"/>
    <property type="molecule type" value="Genomic_DNA"/>
</dbReference>